<dbReference type="AlphaFoldDB" id="A0A0H5C1J0"/>
<protein>
    <recommendedName>
        <fullName evidence="6">Zn(2)-C6 fungal-type domain-containing protein</fullName>
    </recommendedName>
</protein>
<sequence length="840" mass="96644">MSSKTKIGASSAMEISNGVRPSLKKKKTKTFTGCATCRLRKIKCDLGKPFCERCKRSGLVCAGYTIQLCWFRPIQFDKYGYQIRFGDDDEENVQKGFQRRNVEFVKYEREYETYEEMDRDLGMLHSPNYALIEDQQTWFQGPFGVFEGLKNIPNDLMNKRKKIKRGKYAKQRMEIVQVNLNERRQKSTPSDTRNTSNHSTPMSYDSFANGNAANGTIDQGHKNDDNLFSNDRFNHEWLSNELRFDALLSATAVSASIDQNKLFTDLLYPIPSNVNGSSGHENPGVINGLALPYDETDGGIQFSAYEREVFNVLRPQAHMAEQEETRANSDTTIRTPDEIIIETAESKMPEDAIKIIETPVLTPELRASLNIPTNGIQVTSLTRFLLDYYFNHVADLMTVVMFPRNPWKTIYFPRAVLALGDLAARGKSSKSRMSLLNALLAVVCFNLQSKYEKGSTEMKFFLDLGIQFRTQATAFLKKMLQSGINASKMQDERYKDVIVAMLSMNTIDVVWGTMADCQYHLSLCGEFIAQRMAIRPQLSNKAKSLHRIYSFLRLIQDSTSFQNLENINEEQKNKYLDMLEHSNANRTCKGEFQEVIYPDDGTIGIVFVKSDTAVTRYEPNFINCNRSTTEKGTKLLLTEAMYGITNSLILFFSEAVKLLKLKLYLEKNGDPKDNLRFKNVCTTFEKRLIEWQPEWILKDDEGNFFTDFHEGLHHQIHSMHNALIVYYFTLIRELGDIFLQKHCTDCISHLESLLELSKDKNVKIHSMFFQGFIAGCSATDARLQSRFREWAVKFVKLSGIGSYWGARQIMFEVWRRRKNAEPNDNWLSVHRDWEMNVMLS</sequence>
<feature type="domain" description="Zn(2)-C6 fungal-type" evidence="6">
    <location>
        <begin position="33"/>
        <end position="61"/>
    </location>
</feature>
<dbReference type="CDD" id="cd00067">
    <property type="entry name" value="GAL4"/>
    <property type="match status" value="1"/>
</dbReference>
<dbReference type="Proteomes" id="UP000038830">
    <property type="component" value="Unassembled WGS sequence"/>
</dbReference>
<evidence type="ECO:0000256" key="4">
    <source>
        <dbReference type="ARBA" id="ARBA00023242"/>
    </source>
</evidence>
<evidence type="ECO:0000259" key="6">
    <source>
        <dbReference type="PROSITE" id="PS50048"/>
    </source>
</evidence>
<dbReference type="SMART" id="SM00066">
    <property type="entry name" value="GAL4"/>
    <property type="match status" value="1"/>
</dbReference>
<dbReference type="PROSITE" id="PS00463">
    <property type="entry name" value="ZN2_CY6_FUNGAL_1"/>
    <property type="match status" value="1"/>
</dbReference>
<dbReference type="SUPFAM" id="SSF57701">
    <property type="entry name" value="Zn2/Cys6 DNA-binding domain"/>
    <property type="match status" value="1"/>
</dbReference>
<dbReference type="PANTHER" id="PTHR31069">
    <property type="entry name" value="OLEATE-ACTIVATED TRANSCRIPTION FACTOR 1-RELATED"/>
    <property type="match status" value="1"/>
</dbReference>
<dbReference type="EMBL" id="CDQK01000002">
    <property type="protein sequence ID" value="CEP21556.1"/>
    <property type="molecule type" value="Genomic_DNA"/>
</dbReference>
<dbReference type="GO" id="GO:0000981">
    <property type="term" value="F:DNA-binding transcription factor activity, RNA polymerase II-specific"/>
    <property type="evidence" value="ECO:0007669"/>
    <property type="project" value="InterPro"/>
</dbReference>
<keyword evidence="1" id="KW-0805">Transcription regulation</keyword>
<evidence type="ECO:0000256" key="3">
    <source>
        <dbReference type="ARBA" id="ARBA00023163"/>
    </source>
</evidence>
<keyword evidence="2" id="KW-0238">DNA-binding</keyword>
<proteinExistence type="predicted"/>
<organism evidence="7 8">
    <name type="scientific">Cyberlindnera jadinii (strain ATCC 18201 / CBS 1600 / BCRC 20928 / JCM 3617 / NBRC 0987 / NRRL Y-1542)</name>
    <name type="common">Torula yeast</name>
    <name type="synonym">Candida utilis</name>
    <dbReference type="NCBI Taxonomy" id="983966"/>
    <lineage>
        <taxon>Eukaryota</taxon>
        <taxon>Fungi</taxon>
        <taxon>Dikarya</taxon>
        <taxon>Ascomycota</taxon>
        <taxon>Saccharomycotina</taxon>
        <taxon>Saccharomycetes</taxon>
        <taxon>Phaffomycetales</taxon>
        <taxon>Phaffomycetaceae</taxon>
        <taxon>Cyberlindnera</taxon>
    </lineage>
</organism>
<evidence type="ECO:0000256" key="5">
    <source>
        <dbReference type="SAM" id="MobiDB-lite"/>
    </source>
</evidence>
<dbReference type="Pfam" id="PF00172">
    <property type="entry name" value="Zn_clus"/>
    <property type="match status" value="1"/>
</dbReference>
<evidence type="ECO:0000313" key="7">
    <source>
        <dbReference type="EMBL" id="CEP21556.1"/>
    </source>
</evidence>
<accession>A0A0H5C1J0</accession>
<dbReference type="PANTHER" id="PTHR31069:SF32">
    <property type="entry name" value="ARGININE METABOLISM REGULATION PROTEIN II"/>
    <property type="match status" value="1"/>
</dbReference>
<evidence type="ECO:0000256" key="2">
    <source>
        <dbReference type="ARBA" id="ARBA00023125"/>
    </source>
</evidence>
<keyword evidence="4" id="KW-0539">Nucleus</keyword>
<evidence type="ECO:0000256" key="1">
    <source>
        <dbReference type="ARBA" id="ARBA00023015"/>
    </source>
</evidence>
<dbReference type="PROSITE" id="PS50048">
    <property type="entry name" value="ZN2_CY6_FUNGAL_2"/>
    <property type="match status" value="1"/>
</dbReference>
<dbReference type="InterPro" id="IPR050675">
    <property type="entry name" value="OAF3"/>
</dbReference>
<dbReference type="GO" id="GO:0008270">
    <property type="term" value="F:zinc ion binding"/>
    <property type="evidence" value="ECO:0007669"/>
    <property type="project" value="InterPro"/>
</dbReference>
<dbReference type="InterPro" id="IPR036864">
    <property type="entry name" value="Zn2-C6_fun-type_DNA-bd_sf"/>
</dbReference>
<dbReference type="Pfam" id="PF11951">
    <property type="entry name" value="Fungal_trans_2"/>
    <property type="match status" value="1"/>
</dbReference>
<dbReference type="GO" id="GO:0003677">
    <property type="term" value="F:DNA binding"/>
    <property type="evidence" value="ECO:0007669"/>
    <property type="project" value="UniProtKB-KW"/>
</dbReference>
<name>A0A0H5C1J0_CYBJN</name>
<dbReference type="InterPro" id="IPR001138">
    <property type="entry name" value="Zn2Cys6_DnaBD"/>
</dbReference>
<dbReference type="InterPro" id="IPR021858">
    <property type="entry name" value="Fun_TF"/>
</dbReference>
<keyword evidence="3" id="KW-0804">Transcription</keyword>
<reference evidence="8" key="1">
    <citation type="journal article" date="2015" name="J. Biotechnol.">
        <title>The structure of the Cyberlindnera jadinii genome and its relation to Candida utilis analyzed by the occurrence of single nucleotide polymorphisms.</title>
        <authorList>
            <person name="Rupp O."/>
            <person name="Brinkrolf K."/>
            <person name="Buerth C."/>
            <person name="Kunigo M."/>
            <person name="Schneider J."/>
            <person name="Jaenicke S."/>
            <person name="Goesmann A."/>
            <person name="Puehler A."/>
            <person name="Jaeger K.-E."/>
            <person name="Ernst J.F."/>
        </authorList>
    </citation>
    <scope>NUCLEOTIDE SEQUENCE [LARGE SCALE GENOMIC DNA]</scope>
    <source>
        <strain evidence="8">ATCC 18201 / CBS 1600 / BCRC 20928 / JCM 3617 / NBRC 0987 / NRRL Y-1542</strain>
    </source>
</reference>
<feature type="region of interest" description="Disordered" evidence="5">
    <location>
        <begin position="180"/>
        <end position="223"/>
    </location>
</feature>
<dbReference type="Gene3D" id="4.10.240.10">
    <property type="entry name" value="Zn(2)-C6 fungal-type DNA-binding domain"/>
    <property type="match status" value="1"/>
</dbReference>
<feature type="compositionally biased region" description="Polar residues" evidence="5">
    <location>
        <begin position="187"/>
        <end position="217"/>
    </location>
</feature>
<gene>
    <name evidence="7" type="ORF">BN1211_1686</name>
</gene>
<evidence type="ECO:0000313" key="8">
    <source>
        <dbReference type="Proteomes" id="UP000038830"/>
    </source>
</evidence>